<dbReference type="Pfam" id="PF08479">
    <property type="entry name" value="POTRA_2"/>
    <property type="match status" value="1"/>
</dbReference>
<dbReference type="InterPro" id="IPR013686">
    <property type="entry name" value="Polypept-transport_assoc_ShlB"/>
</dbReference>
<feature type="compositionally biased region" description="Low complexity" evidence="1">
    <location>
        <begin position="65"/>
        <end position="79"/>
    </location>
</feature>
<evidence type="ECO:0000313" key="4">
    <source>
        <dbReference type="Proteomes" id="UP000239724"/>
    </source>
</evidence>
<dbReference type="Gene3D" id="3.10.20.310">
    <property type="entry name" value="membrane protein fhac"/>
    <property type="match status" value="1"/>
</dbReference>
<evidence type="ECO:0000256" key="1">
    <source>
        <dbReference type="SAM" id="MobiDB-lite"/>
    </source>
</evidence>
<gene>
    <name evidence="3" type="ORF">CCS01_17565</name>
</gene>
<dbReference type="GO" id="GO:0046819">
    <property type="term" value="P:protein secretion by the type V secretion system"/>
    <property type="evidence" value="ECO:0007669"/>
    <property type="project" value="TreeGrafter"/>
</dbReference>
<name>A0A2S6N9P6_RHOGL</name>
<dbReference type="Proteomes" id="UP000239724">
    <property type="component" value="Unassembled WGS sequence"/>
</dbReference>
<sequence>MCRGMKAAKGSRLPFGRSKRAWLSRSGRLALTVLACAGSGGVARGQAPVAAPARQPALPAPGSPLPGIEQPQAPRLAPGLPRPPRPTAPAESTAGATLRITSVTVDGITAFPPAAIAPLTAGLTGPAIPEGRTEASRRALVDLYRSQGYVYTTVRAIISGTGLRFQVVEGYVAEVKLDGNVGPAGTQVLRFLNHIVGQVPLKTTTLERWLLLAQDIRGLTVRSVLNPSLGYPGALTLVAQVSRKPISGYVTADNRALDLAGPSEGLGVINFDSFTEFGERTQLSM</sequence>
<dbReference type="GO" id="GO:0098046">
    <property type="term" value="C:type V protein secretion system complex"/>
    <property type="evidence" value="ECO:0007669"/>
    <property type="project" value="TreeGrafter"/>
</dbReference>
<keyword evidence="4" id="KW-1185">Reference proteome</keyword>
<feature type="region of interest" description="Disordered" evidence="1">
    <location>
        <begin position="53"/>
        <end position="94"/>
    </location>
</feature>
<reference evidence="3 4" key="1">
    <citation type="journal article" date="2018" name="Arch. Microbiol.">
        <title>New insights into the metabolic potential of the phototrophic purple bacterium Rhodopila globiformis DSM 161(T) from its draft genome sequence and evidence for a vanadium-dependent nitrogenase.</title>
        <authorList>
            <person name="Imhoff J.F."/>
            <person name="Rahn T."/>
            <person name="Kunzel S."/>
            <person name="Neulinger S.C."/>
        </authorList>
    </citation>
    <scope>NUCLEOTIDE SEQUENCE [LARGE SCALE GENOMIC DNA]</scope>
    <source>
        <strain evidence="3 4">DSM 161</strain>
    </source>
</reference>
<dbReference type="PANTHER" id="PTHR34597">
    <property type="entry name" value="SLR1661 PROTEIN"/>
    <property type="match status" value="1"/>
</dbReference>
<dbReference type="InterPro" id="IPR051544">
    <property type="entry name" value="TPS_OM_transporter"/>
</dbReference>
<dbReference type="GO" id="GO:0008320">
    <property type="term" value="F:protein transmembrane transporter activity"/>
    <property type="evidence" value="ECO:0007669"/>
    <property type="project" value="TreeGrafter"/>
</dbReference>
<dbReference type="EMBL" id="NHRY01000192">
    <property type="protein sequence ID" value="PPQ31335.1"/>
    <property type="molecule type" value="Genomic_DNA"/>
</dbReference>
<comment type="caution">
    <text evidence="3">The sequence shown here is derived from an EMBL/GenBank/DDBJ whole genome shotgun (WGS) entry which is preliminary data.</text>
</comment>
<dbReference type="PANTHER" id="PTHR34597:SF6">
    <property type="entry name" value="BLR6126 PROTEIN"/>
    <property type="match status" value="1"/>
</dbReference>
<organism evidence="3 4">
    <name type="scientific">Rhodopila globiformis</name>
    <name type="common">Rhodopseudomonas globiformis</name>
    <dbReference type="NCBI Taxonomy" id="1071"/>
    <lineage>
        <taxon>Bacteria</taxon>
        <taxon>Pseudomonadati</taxon>
        <taxon>Pseudomonadota</taxon>
        <taxon>Alphaproteobacteria</taxon>
        <taxon>Acetobacterales</taxon>
        <taxon>Acetobacteraceae</taxon>
        <taxon>Rhodopila</taxon>
    </lineage>
</organism>
<evidence type="ECO:0000313" key="3">
    <source>
        <dbReference type="EMBL" id="PPQ31335.1"/>
    </source>
</evidence>
<protein>
    <recommendedName>
        <fullName evidence="2">Polypeptide-transport-associated ShlB-type domain-containing protein</fullName>
    </recommendedName>
</protein>
<accession>A0A2S6N9P6</accession>
<feature type="domain" description="Polypeptide-transport-associated ShlB-type" evidence="2">
    <location>
        <begin position="99"/>
        <end position="156"/>
    </location>
</feature>
<evidence type="ECO:0000259" key="2">
    <source>
        <dbReference type="Pfam" id="PF08479"/>
    </source>
</evidence>
<dbReference type="AlphaFoldDB" id="A0A2S6N9P6"/>
<proteinExistence type="predicted"/>